<keyword evidence="5" id="KW-0460">Magnesium</keyword>
<dbReference type="AlphaFoldDB" id="A0A7C2EA51"/>
<dbReference type="SUPFAM" id="SSF88723">
    <property type="entry name" value="PIN domain-like"/>
    <property type="match status" value="1"/>
</dbReference>
<sequence length="154" mass="17024">MRLSRKLVFDTYAILALIEDEPGAQTVAEIISDEEAEIYMSVISLGEAYYILLRRQGEQAAEEVVRDTLMEESITLVEVPWPRVKDAARIKAKGGFSYADAFVLALAQEIKAPVVTGDPEIQAVSEELNIDIVWIGAENAKERPQNGTPPCEES</sequence>
<evidence type="ECO:0000256" key="1">
    <source>
        <dbReference type="ARBA" id="ARBA00022649"/>
    </source>
</evidence>
<keyword evidence="2 5" id="KW-0540">Nuclease</keyword>
<dbReference type="Gene3D" id="3.40.50.1010">
    <property type="entry name" value="5'-nuclease"/>
    <property type="match status" value="1"/>
</dbReference>
<dbReference type="Pfam" id="PF01850">
    <property type="entry name" value="PIN"/>
    <property type="match status" value="1"/>
</dbReference>
<comment type="caution">
    <text evidence="7">The sequence shown here is derived from an EMBL/GenBank/DDBJ whole genome shotgun (WGS) entry which is preliminary data.</text>
</comment>
<feature type="binding site" evidence="5">
    <location>
        <position position="100"/>
    </location>
    <ligand>
        <name>Mg(2+)</name>
        <dbReference type="ChEBI" id="CHEBI:18420"/>
    </ligand>
</feature>
<evidence type="ECO:0000259" key="6">
    <source>
        <dbReference type="Pfam" id="PF01850"/>
    </source>
</evidence>
<dbReference type="GO" id="GO:0000287">
    <property type="term" value="F:magnesium ion binding"/>
    <property type="evidence" value="ECO:0007669"/>
    <property type="project" value="UniProtKB-UniRule"/>
</dbReference>
<gene>
    <name evidence="5" type="primary">vapC</name>
    <name evidence="7" type="ORF">ENQ34_04510</name>
</gene>
<dbReference type="PANTHER" id="PTHR39677:SF4">
    <property type="entry name" value="RIBONUCLEASE VAPC6"/>
    <property type="match status" value="1"/>
</dbReference>
<keyword evidence="5" id="KW-0800">Toxin</keyword>
<dbReference type="HAMAP" id="MF_00265">
    <property type="entry name" value="VapC_Nob1"/>
    <property type="match status" value="1"/>
</dbReference>
<dbReference type="CDD" id="cd18689">
    <property type="entry name" value="PIN_VapC-like"/>
    <property type="match status" value="1"/>
</dbReference>
<comment type="function">
    <text evidence="5">Toxic component of a toxin-antitoxin (TA) system. An RNase.</text>
</comment>
<name>A0A7C2EA51_9THEO</name>
<dbReference type="PANTHER" id="PTHR39677">
    <property type="entry name" value="RIBONUCLEASE VAPC6"/>
    <property type="match status" value="1"/>
</dbReference>
<dbReference type="InterPro" id="IPR002716">
    <property type="entry name" value="PIN_dom"/>
</dbReference>
<feature type="domain" description="PIN" evidence="6">
    <location>
        <begin position="8"/>
        <end position="125"/>
    </location>
</feature>
<evidence type="ECO:0000256" key="4">
    <source>
        <dbReference type="ARBA" id="ARBA00022801"/>
    </source>
</evidence>
<keyword evidence="3 5" id="KW-0479">Metal-binding</keyword>
<dbReference type="EMBL" id="DSMU01000286">
    <property type="protein sequence ID" value="HEL65924.1"/>
    <property type="molecule type" value="Genomic_DNA"/>
</dbReference>
<comment type="similarity">
    <text evidence="5">Belongs to the PINc/VapC protein family.</text>
</comment>
<organism evidence="7">
    <name type="scientific">Ammonifex degensii</name>
    <dbReference type="NCBI Taxonomy" id="42838"/>
    <lineage>
        <taxon>Bacteria</taxon>
        <taxon>Bacillati</taxon>
        <taxon>Bacillota</taxon>
        <taxon>Clostridia</taxon>
        <taxon>Thermoanaerobacterales</taxon>
        <taxon>Thermoanaerobacteraceae</taxon>
        <taxon>Ammonifex</taxon>
    </lineage>
</organism>
<keyword evidence="1 5" id="KW-1277">Toxin-antitoxin system</keyword>
<accession>A0A7C2EA51</accession>
<protein>
    <recommendedName>
        <fullName evidence="5">Ribonuclease VapC</fullName>
        <shortName evidence="5">RNase VapC</shortName>
        <ecNumber evidence="5">3.1.-.-</ecNumber>
    </recommendedName>
    <alternativeName>
        <fullName evidence="5">Toxin VapC</fullName>
    </alternativeName>
</protein>
<feature type="binding site" evidence="5">
    <location>
        <position position="10"/>
    </location>
    <ligand>
        <name>Mg(2+)</name>
        <dbReference type="ChEBI" id="CHEBI:18420"/>
    </ligand>
</feature>
<dbReference type="GO" id="GO:0016787">
    <property type="term" value="F:hydrolase activity"/>
    <property type="evidence" value="ECO:0007669"/>
    <property type="project" value="UniProtKB-KW"/>
</dbReference>
<proteinExistence type="inferred from homology"/>
<reference evidence="7" key="1">
    <citation type="journal article" date="2020" name="mSystems">
        <title>Genome- and Community-Level Interaction Insights into Carbon Utilization and Element Cycling Functions of Hydrothermarchaeota in Hydrothermal Sediment.</title>
        <authorList>
            <person name="Zhou Z."/>
            <person name="Liu Y."/>
            <person name="Xu W."/>
            <person name="Pan J."/>
            <person name="Luo Z.H."/>
            <person name="Li M."/>
        </authorList>
    </citation>
    <scope>NUCLEOTIDE SEQUENCE [LARGE SCALE GENOMIC DNA]</scope>
    <source>
        <strain evidence="7">SpSt-300</strain>
    </source>
</reference>
<evidence type="ECO:0000256" key="2">
    <source>
        <dbReference type="ARBA" id="ARBA00022722"/>
    </source>
</evidence>
<evidence type="ECO:0000313" key="7">
    <source>
        <dbReference type="EMBL" id="HEL65924.1"/>
    </source>
</evidence>
<dbReference type="GO" id="GO:0004540">
    <property type="term" value="F:RNA nuclease activity"/>
    <property type="evidence" value="ECO:0007669"/>
    <property type="project" value="InterPro"/>
</dbReference>
<keyword evidence="4 5" id="KW-0378">Hydrolase</keyword>
<comment type="cofactor">
    <cofactor evidence="5">
        <name>Mg(2+)</name>
        <dbReference type="ChEBI" id="CHEBI:18420"/>
    </cofactor>
</comment>
<dbReference type="InterPro" id="IPR022907">
    <property type="entry name" value="VapC_family"/>
</dbReference>
<dbReference type="InterPro" id="IPR029060">
    <property type="entry name" value="PIN-like_dom_sf"/>
</dbReference>
<dbReference type="EC" id="3.1.-.-" evidence="5"/>
<evidence type="ECO:0000256" key="3">
    <source>
        <dbReference type="ARBA" id="ARBA00022723"/>
    </source>
</evidence>
<evidence type="ECO:0000256" key="5">
    <source>
        <dbReference type="HAMAP-Rule" id="MF_00265"/>
    </source>
</evidence>
<dbReference type="GO" id="GO:0090729">
    <property type="term" value="F:toxin activity"/>
    <property type="evidence" value="ECO:0007669"/>
    <property type="project" value="UniProtKB-KW"/>
</dbReference>